<accession>A0ABP8M1W4</accession>
<keyword evidence="2" id="KW-1185">Reference proteome</keyword>
<dbReference type="NCBIfam" id="TIGR02436">
    <property type="entry name" value="four helix bundle protein"/>
    <property type="match status" value="1"/>
</dbReference>
<dbReference type="Proteomes" id="UP001500552">
    <property type="component" value="Unassembled WGS sequence"/>
</dbReference>
<sequence>MSGQGKSNFTCSEEFKKRAKIFALRVIKLYQSLPNNVEAQILGKQLLRAATSVAANYRAACRARSSAEFVSKIGIVLEESDESLFWLEVLEEAGIVPAKRLTQLKQEANELTAILTTIRKSSQKKKQLSNSQTL</sequence>
<dbReference type="SUPFAM" id="SSF158446">
    <property type="entry name" value="IVS-encoded protein-like"/>
    <property type="match status" value="1"/>
</dbReference>
<evidence type="ECO:0000313" key="2">
    <source>
        <dbReference type="Proteomes" id="UP001500552"/>
    </source>
</evidence>
<dbReference type="RefSeq" id="WP_345162051.1">
    <property type="nucleotide sequence ID" value="NZ_BAABHC010000029.1"/>
</dbReference>
<reference evidence="2" key="1">
    <citation type="journal article" date="2019" name="Int. J. Syst. Evol. Microbiol.">
        <title>The Global Catalogue of Microorganisms (GCM) 10K type strain sequencing project: providing services to taxonomists for standard genome sequencing and annotation.</title>
        <authorList>
            <consortium name="The Broad Institute Genomics Platform"/>
            <consortium name="The Broad Institute Genome Sequencing Center for Infectious Disease"/>
            <person name="Wu L."/>
            <person name="Ma J."/>
        </authorList>
    </citation>
    <scope>NUCLEOTIDE SEQUENCE [LARGE SCALE GENOMIC DNA]</scope>
    <source>
        <strain evidence="2">JCM 17926</strain>
    </source>
</reference>
<dbReference type="PIRSF" id="PIRSF035652">
    <property type="entry name" value="CHP02436"/>
    <property type="match status" value="1"/>
</dbReference>
<dbReference type="PANTHER" id="PTHR38471:SF2">
    <property type="entry name" value="FOUR HELIX BUNDLE PROTEIN"/>
    <property type="match status" value="1"/>
</dbReference>
<name>A0ABP8M1W4_9BACT</name>
<dbReference type="Pfam" id="PF05635">
    <property type="entry name" value="23S_rRNA_IVP"/>
    <property type="match status" value="1"/>
</dbReference>
<gene>
    <name evidence="1" type="ORF">GCM10023188_42030</name>
</gene>
<dbReference type="InterPro" id="IPR036583">
    <property type="entry name" value="23S_rRNA_IVS_sf"/>
</dbReference>
<dbReference type="EMBL" id="BAABHC010000029">
    <property type="protein sequence ID" value="GAA4442386.1"/>
    <property type="molecule type" value="Genomic_DNA"/>
</dbReference>
<comment type="caution">
    <text evidence="1">The sequence shown here is derived from an EMBL/GenBank/DDBJ whole genome shotgun (WGS) entry which is preliminary data.</text>
</comment>
<protein>
    <submittedName>
        <fullName evidence="1">Four helix bundle protein</fullName>
    </submittedName>
</protein>
<organism evidence="1 2">
    <name type="scientific">Pontibacter saemangeumensis</name>
    <dbReference type="NCBI Taxonomy" id="1084525"/>
    <lineage>
        <taxon>Bacteria</taxon>
        <taxon>Pseudomonadati</taxon>
        <taxon>Bacteroidota</taxon>
        <taxon>Cytophagia</taxon>
        <taxon>Cytophagales</taxon>
        <taxon>Hymenobacteraceae</taxon>
        <taxon>Pontibacter</taxon>
    </lineage>
</organism>
<proteinExistence type="predicted"/>
<dbReference type="PANTHER" id="PTHR38471">
    <property type="entry name" value="FOUR HELIX BUNDLE PROTEIN"/>
    <property type="match status" value="1"/>
</dbReference>
<dbReference type="InterPro" id="IPR012657">
    <property type="entry name" value="23S_rRNA-intervening_sequence"/>
</dbReference>
<dbReference type="Gene3D" id="1.20.1440.60">
    <property type="entry name" value="23S rRNA-intervening sequence"/>
    <property type="match status" value="1"/>
</dbReference>
<evidence type="ECO:0000313" key="1">
    <source>
        <dbReference type="EMBL" id="GAA4442386.1"/>
    </source>
</evidence>